<proteinExistence type="predicted"/>
<dbReference type="InterPro" id="IPR036291">
    <property type="entry name" value="NAD(P)-bd_dom_sf"/>
</dbReference>
<dbReference type="RefSeq" id="WP_129346865.1">
    <property type="nucleotide sequence ID" value="NZ_CP012670.1"/>
</dbReference>
<dbReference type="Gene3D" id="3.40.50.720">
    <property type="entry name" value="NAD(P)-binding Rossmann-like Domain"/>
    <property type="match status" value="1"/>
</dbReference>
<reference evidence="2 3" key="1">
    <citation type="submission" date="2015-09" db="EMBL/GenBank/DDBJ databases">
        <title>Sorangium comparison.</title>
        <authorList>
            <person name="Zaburannyi N."/>
            <person name="Bunk B."/>
            <person name="Overmann J."/>
            <person name="Mueller R."/>
        </authorList>
    </citation>
    <scope>NUCLEOTIDE SEQUENCE [LARGE SCALE GENOMIC DNA]</scope>
    <source>
        <strain evidence="2 3">So ceGT47</strain>
    </source>
</reference>
<protein>
    <recommendedName>
        <fullName evidence="1">NAD-dependent epimerase/dehydratase domain-containing protein</fullName>
    </recommendedName>
</protein>
<gene>
    <name evidence="2" type="ORF">SOCEGT47_020480</name>
</gene>
<organism evidence="2 3">
    <name type="scientific">Sorangium cellulosum</name>
    <name type="common">Polyangium cellulosum</name>
    <dbReference type="NCBI Taxonomy" id="56"/>
    <lineage>
        <taxon>Bacteria</taxon>
        <taxon>Pseudomonadati</taxon>
        <taxon>Myxococcota</taxon>
        <taxon>Polyangia</taxon>
        <taxon>Polyangiales</taxon>
        <taxon>Polyangiaceae</taxon>
        <taxon>Sorangium</taxon>
    </lineage>
</organism>
<dbReference type="EMBL" id="CP012670">
    <property type="protein sequence ID" value="AUX21562.1"/>
    <property type="molecule type" value="Genomic_DNA"/>
</dbReference>
<dbReference type="AlphaFoldDB" id="A0A4V0ND62"/>
<name>A0A4V0ND62_SORCE</name>
<dbReference type="Pfam" id="PF01370">
    <property type="entry name" value="Epimerase"/>
    <property type="match status" value="1"/>
</dbReference>
<dbReference type="Proteomes" id="UP000295781">
    <property type="component" value="Chromosome"/>
</dbReference>
<evidence type="ECO:0000313" key="3">
    <source>
        <dbReference type="Proteomes" id="UP000295781"/>
    </source>
</evidence>
<dbReference type="InterPro" id="IPR001509">
    <property type="entry name" value="Epimerase_deHydtase"/>
</dbReference>
<evidence type="ECO:0000259" key="1">
    <source>
        <dbReference type="Pfam" id="PF01370"/>
    </source>
</evidence>
<dbReference type="SUPFAM" id="SSF51735">
    <property type="entry name" value="NAD(P)-binding Rossmann-fold domains"/>
    <property type="match status" value="1"/>
</dbReference>
<accession>A0A4V0ND62</accession>
<feature type="domain" description="NAD-dependent epimerase/dehydratase" evidence="1">
    <location>
        <begin position="3"/>
        <end position="35"/>
    </location>
</feature>
<evidence type="ECO:0000313" key="2">
    <source>
        <dbReference type="EMBL" id="AUX21562.1"/>
    </source>
</evidence>
<sequence>MKVLVTGGTGVVGPEVVRRLLRRGHGARLLSRHASVASQVVRG</sequence>